<accession>A0A0C2X082</accession>
<evidence type="ECO:0000313" key="2">
    <source>
        <dbReference type="Proteomes" id="UP000054549"/>
    </source>
</evidence>
<evidence type="ECO:0000313" key="1">
    <source>
        <dbReference type="EMBL" id="KIL62521.1"/>
    </source>
</evidence>
<gene>
    <name evidence="1" type="ORF">M378DRAFT_12737</name>
</gene>
<name>A0A0C2X082_AMAMK</name>
<dbReference type="Proteomes" id="UP000054549">
    <property type="component" value="Unassembled WGS sequence"/>
</dbReference>
<reference evidence="1 2" key="1">
    <citation type="submission" date="2014-04" db="EMBL/GenBank/DDBJ databases">
        <title>Evolutionary Origins and Diversification of the Mycorrhizal Mutualists.</title>
        <authorList>
            <consortium name="DOE Joint Genome Institute"/>
            <consortium name="Mycorrhizal Genomics Consortium"/>
            <person name="Kohler A."/>
            <person name="Kuo A."/>
            <person name="Nagy L.G."/>
            <person name="Floudas D."/>
            <person name="Copeland A."/>
            <person name="Barry K.W."/>
            <person name="Cichocki N."/>
            <person name="Veneault-Fourrey C."/>
            <person name="LaButti K."/>
            <person name="Lindquist E.A."/>
            <person name="Lipzen A."/>
            <person name="Lundell T."/>
            <person name="Morin E."/>
            <person name="Murat C."/>
            <person name="Riley R."/>
            <person name="Ohm R."/>
            <person name="Sun H."/>
            <person name="Tunlid A."/>
            <person name="Henrissat B."/>
            <person name="Grigoriev I.V."/>
            <person name="Hibbett D.S."/>
            <person name="Martin F."/>
        </authorList>
    </citation>
    <scope>NUCLEOTIDE SEQUENCE [LARGE SCALE GENOMIC DNA]</scope>
    <source>
        <strain evidence="1 2">Koide BX008</strain>
    </source>
</reference>
<keyword evidence="2" id="KW-1185">Reference proteome</keyword>
<dbReference type="HOGENOM" id="CLU_1634946_0_0_1"/>
<dbReference type="InParanoid" id="A0A0C2X082"/>
<protein>
    <submittedName>
        <fullName evidence="1">Uncharacterized protein</fullName>
    </submittedName>
</protein>
<sequence>MLSKDSTYITEVIFHLFIAPGGRLSPVDTRHFWIWIDQLLTMLDPHGKRQTSISLFLSRLFWDSGLSVTEELVEQTLVHWQTYPQPVTTKSLCLSAVPPSRSADLGTRQQPHSLPTAQTLDSHNSAIARAAIHNPISSPCFWYSLLVLCPCMPVVRYISTSA</sequence>
<proteinExistence type="predicted"/>
<dbReference type="EMBL" id="KN818269">
    <property type="protein sequence ID" value="KIL62521.1"/>
    <property type="molecule type" value="Genomic_DNA"/>
</dbReference>
<organism evidence="1 2">
    <name type="scientific">Amanita muscaria (strain Koide BX008)</name>
    <dbReference type="NCBI Taxonomy" id="946122"/>
    <lineage>
        <taxon>Eukaryota</taxon>
        <taxon>Fungi</taxon>
        <taxon>Dikarya</taxon>
        <taxon>Basidiomycota</taxon>
        <taxon>Agaricomycotina</taxon>
        <taxon>Agaricomycetes</taxon>
        <taxon>Agaricomycetidae</taxon>
        <taxon>Agaricales</taxon>
        <taxon>Pluteineae</taxon>
        <taxon>Amanitaceae</taxon>
        <taxon>Amanita</taxon>
    </lineage>
</organism>
<dbReference type="AlphaFoldDB" id="A0A0C2X082"/>